<dbReference type="InterPro" id="IPR010359">
    <property type="entry name" value="IrrE_HExxH"/>
</dbReference>
<evidence type="ECO:0000313" key="4">
    <source>
        <dbReference type="Proteomes" id="UP000249577"/>
    </source>
</evidence>
<dbReference type="GO" id="GO:0003677">
    <property type="term" value="F:DNA binding"/>
    <property type="evidence" value="ECO:0007669"/>
    <property type="project" value="UniProtKB-KW"/>
</dbReference>
<accession>A0A2W5M4T8</accession>
<comment type="caution">
    <text evidence="3">The sequence shown here is derived from an EMBL/GenBank/DDBJ whole genome shotgun (WGS) entry which is preliminary data.</text>
</comment>
<dbReference type="AlphaFoldDB" id="A0A2W5M4T8"/>
<dbReference type="Pfam" id="PF06114">
    <property type="entry name" value="Peptidase_M78"/>
    <property type="match status" value="1"/>
</dbReference>
<dbReference type="Proteomes" id="UP000249577">
    <property type="component" value="Unassembled WGS sequence"/>
</dbReference>
<feature type="domain" description="HTH cro/C1-type" evidence="2">
    <location>
        <begin position="13"/>
        <end position="68"/>
    </location>
</feature>
<dbReference type="Gene3D" id="1.10.10.2910">
    <property type="match status" value="1"/>
</dbReference>
<dbReference type="SMART" id="SM00530">
    <property type="entry name" value="HTH_XRE"/>
    <property type="match status" value="1"/>
</dbReference>
<dbReference type="PANTHER" id="PTHR43236:SF1">
    <property type="entry name" value="BLL7220 PROTEIN"/>
    <property type="match status" value="1"/>
</dbReference>
<evidence type="ECO:0000313" key="3">
    <source>
        <dbReference type="EMBL" id="PZQ12413.1"/>
    </source>
</evidence>
<gene>
    <name evidence="3" type="ORF">DI565_16460</name>
</gene>
<evidence type="ECO:0000259" key="2">
    <source>
        <dbReference type="PROSITE" id="PS50943"/>
    </source>
</evidence>
<organism evidence="3 4">
    <name type="scientific">Ancylobacter novellus</name>
    <name type="common">Thiobacillus novellus</name>
    <dbReference type="NCBI Taxonomy" id="921"/>
    <lineage>
        <taxon>Bacteria</taxon>
        <taxon>Pseudomonadati</taxon>
        <taxon>Pseudomonadota</taxon>
        <taxon>Alphaproteobacteria</taxon>
        <taxon>Hyphomicrobiales</taxon>
        <taxon>Xanthobacteraceae</taxon>
        <taxon>Ancylobacter</taxon>
    </lineage>
</organism>
<protein>
    <submittedName>
        <fullName evidence="3">DNA-binding protein</fullName>
    </submittedName>
</protein>
<evidence type="ECO:0000256" key="1">
    <source>
        <dbReference type="ARBA" id="ARBA00007227"/>
    </source>
</evidence>
<dbReference type="InterPro" id="IPR010982">
    <property type="entry name" value="Lambda_DNA-bd_dom_sf"/>
</dbReference>
<dbReference type="Gene3D" id="1.10.260.40">
    <property type="entry name" value="lambda repressor-like DNA-binding domains"/>
    <property type="match status" value="1"/>
</dbReference>
<dbReference type="CDD" id="cd00093">
    <property type="entry name" value="HTH_XRE"/>
    <property type="match status" value="1"/>
</dbReference>
<keyword evidence="3" id="KW-0238">DNA-binding</keyword>
<proteinExistence type="inferred from homology"/>
<dbReference type="SUPFAM" id="SSF47413">
    <property type="entry name" value="lambda repressor-like DNA-binding domains"/>
    <property type="match status" value="1"/>
</dbReference>
<dbReference type="InterPro" id="IPR001387">
    <property type="entry name" value="Cro/C1-type_HTH"/>
</dbReference>
<dbReference type="InterPro" id="IPR052345">
    <property type="entry name" value="Rad_response_metalloprotease"/>
</dbReference>
<dbReference type="PANTHER" id="PTHR43236">
    <property type="entry name" value="ANTITOXIN HIGA1"/>
    <property type="match status" value="1"/>
</dbReference>
<name>A0A2W5M4T8_ANCNO</name>
<reference evidence="3 4" key="1">
    <citation type="submission" date="2017-08" db="EMBL/GenBank/DDBJ databases">
        <title>Infants hospitalized years apart are colonized by the same room-sourced microbial strains.</title>
        <authorList>
            <person name="Brooks B."/>
            <person name="Olm M.R."/>
            <person name="Firek B.A."/>
            <person name="Baker R."/>
            <person name="Thomas B.C."/>
            <person name="Morowitz M.J."/>
            <person name="Banfield J.F."/>
        </authorList>
    </citation>
    <scope>NUCLEOTIDE SEQUENCE [LARGE SCALE GENOMIC DNA]</scope>
    <source>
        <strain evidence="3">S2_005_003_R2_43</strain>
    </source>
</reference>
<comment type="similarity">
    <text evidence="1">Belongs to the short-chain fatty acyl-CoA assimilation regulator (ScfR) family.</text>
</comment>
<dbReference type="EMBL" id="QFPN01000009">
    <property type="protein sequence ID" value="PZQ12413.1"/>
    <property type="molecule type" value="Genomic_DNA"/>
</dbReference>
<dbReference type="Pfam" id="PF01381">
    <property type="entry name" value="HTH_3"/>
    <property type="match status" value="1"/>
</dbReference>
<dbReference type="PROSITE" id="PS50943">
    <property type="entry name" value="HTH_CROC1"/>
    <property type="match status" value="1"/>
</dbReference>
<sequence>MTIMSDTHIGQRIKALREAAGMRQEELAELLDLNSRQIVSQIETGTRRLTATELVAVLKRFDVSLDKLTNPFLLLGRSSFSWRQRNVPQSTLQAFEERAGEWIGAYRELRGLAGQGRSKLLLTTGLTYTSPFEDAANVGEVVAGQLELGDKPAFTLAKALEEKLDILVLMVEAESGISGAACQLPNLSAVLINRNESFARRNSDLAHELFHILTWNEMRPDHIESSDQIWDGPASQRRPHKAARNQRIEQLADNFASGLLMPARSLDLLGTPRSDAQWLMEASALLGVSSRALKWRLVNTRRCPELSAVQEAELVAAGRVQAPDLRQKETPPLFSRPFMQTIIDAIEQGELSARRAQALLQMDRASLGELCDAYEIPRPVELGGQPRQEIAAV</sequence>